<dbReference type="Gene3D" id="2.40.70.10">
    <property type="entry name" value="Acid Proteases"/>
    <property type="match status" value="1"/>
</dbReference>
<feature type="region of interest" description="Disordered" evidence="2">
    <location>
        <begin position="606"/>
        <end position="628"/>
    </location>
</feature>
<organism evidence="5">
    <name type="scientific">Xenopus tropicalis</name>
    <name type="common">Western clawed frog</name>
    <name type="synonym">Silurana tropicalis</name>
    <dbReference type="NCBI Taxonomy" id="8364"/>
    <lineage>
        <taxon>Eukaryota</taxon>
        <taxon>Metazoa</taxon>
        <taxon>Chordata</taxon>
        <taxon>Craniata</taxon>
        <taxon>Vertebrata</taxon>
        <taxon>Euteleostomi</taxon>
        <taxon>Amphibia</taxon>
        <taxon>Batrachia</taxon>
        <taxon>Anura</taxon>
        <taxon>Pipoidea</taxon>
        <taxon>Pipidae</taxon>
        <taxon>Xenopodinae</taxon>
        <taxon>Xenopus</taxon>
        <taxon>Silurana</taxon>
    </lineage>
</organism>
<dbReference type="SMART" id="SM00343">
    <property type="entry name" value="ZnF_C2HC"/>
    <property type="match status" value="1"/>
</dbReference>
<dbReference type="PROSITE" id="PS50158">
    <property type="entry name" value="ZF_CCHC"/>
    <property type="match status" value="1"/>
</dbReference>
<protein>
    <recommendedName>
        <fullName evidence="6">CCHC-type domain-containing protein</fullName>
    </recommendedName>
</protein>
<keyword evidence="1" id="KW-0862">Zinc</keyword>
<proteinExistence type="predicted"/>
<feature type="compositionally biased region" description="Basic and acidic residues" evidence="2">
    <location>
        <begin position="164"/>
        <end position="175"/>
    </location>
</feature>
<keyword evidence="1" id="KW-0479">Metal-binding</keyword>
<dbReference type="AlphaFoldDB" id="A0A803JT73"/>
<feature type="domain" description="CCHC-type" evidence="3">
    <location>
        <begin position="386"/>
        <end position="401"/>
    </location>
</feature>
<dbReference type="Gene3D" id="1.10.4020.10">
    <property type="entry name" value="DNA breaking-rejoining enzymes"/>
    <property type="match status" value="1"/>
</dbReference>
<dbReference type="InterPro" id="IPR036875">
    <property type="entry name" value="Znf_CCHC_sf"/>
</dbReference>
<feature type="domain" description="SCAN box" evidence="4">
    <location>
        <begin position="254"/>
        <end position="331"/>
    </location>
</feature>
<dbReference type="Ensembl" id="ENSXETT00000107280">
    <property type="protein sequence ID" value="ENSXETP00000111173"/>
    <property type="gene ID" value="ENSXETG00000048187"/>
</dbReference>
<dbReference type="GeneTree" id="ENSGT00940000159113"/>
<keyword evidence="1" id="KW-0863">Zinc-finger</keyword>
<feature type="region of interest" description="Disordered" evidence="2">
    <location>
        <begin position="152"/>
        <end position="175"/>
    </location>
</feature>
<evidence type="ECO:0000256" key="2">
    <source>
        <dbReference type="SAM" id="MobiDB-lite"/>
    </source>
</evidence>
<dbReference type="InterPro" id="IPR038269">
    <property type="entry name" value="SCAN_sf"/>
</dbReference>
<dbReference type="Pfam" id="PF02023">
    <property type="entry name" value="SCAN"/>
    <property type="match status" value="1"/>
</dbReference>
<reference evidence="5" key="1">
    <citation type="journal article" date="2010" name="Science">
        <title>The genome of the Western clawed frog Xenopus tropicalis.</title>
        <authorList>
            <person name="Hellsten U."/>
            <person name="Harland R.M."/>
            <person name="Gilchrist M.J."/>
            <person name="Hendrix D."/>
            <person name="Jurka J."/>
            <person name="Kapitonov V."/>
            <person name="Ovcharenko I."/>
            <person name="Putnam N.H."/>
            <person name="Shu S."/>
            <person name="Taher L."/>
            <person name="Blitz I.L."/>
            <person name="Blumberg B."/>
            <person name="Dichmann D.S."/>
            <person name="Dubchak I."/>
            <person name="Amaya E."/>
            <person name="Detter J.C."/>
            <person name="Fletcher R."/>
            <person name="Gerhard D.S."/>
            <person name="Goodstein D."/>
            <person name="Graves T."/>
            <person name="Grigoriev I.V."/>
            <person name="Grimwood J."/>
            <person name="Kawashima T."/>
            <person name="Lindquist E."/>
            <person name="Lucas S.M."/>
            <person name="Mead P.E."/>
            <person name="Mitros T."/>
            <person name="Ogino H."/>
            <person name="Ohta Y."/>
            <person name="Poliakov A.V."/>
            <person name="Pollet N."/>
            <person name="Robert J."/>
            <person name="Salamov A."/>
            <person name="Sater A.K."/>
            <person name="Schmutz J."/>
            <person name="Terry A."/>
            <person name="Vize P.D."/>
            <person name="Warren W.C."/>
            <person name="Wells D."/>
            <person name="Wills A."/>
            <person name="Wilson R.K."/>
            <person name="Zimmerman L.B."/>
            <person name="Zorn A.M."/>
            <person name="Grainger R."/>
            <person name="Grammer T."/>
            <person name="Khokha M.K."/>
            <person name="Richardson P.M."/>
            <person name="Rokhsar D.S."/>
        </authorList>
    </citation>
    <scope>NUCLEOTIDE SEQUENCE [LARGE SCALE GENOMIC DNA]</scope>
    <source>
        <strain evidence="5">Nigerian</strain>
    </source>
</reference>
<evidence type="ECO:0000256" key="1">
    <source>
        <dbReference type="PROSITE-ProRule" id="PRU00047"/>
    </source>
</evidence>
<dbReference type="InParanoid" id="A0A803JT73"/>
<sequence>MASYRRQSKEQLARLCEQRGIAVADHTKDWLIATLIESDQESSTAQEGQIMDIAIGQYHAEEGSSASSQSGAGSSLQLALQQLGSSDPNLRLQLILQHQQAEAAAAAADRQAAAAAADRQAAAAAAERQAAAADREAAERQAERQFQLEMARLQRDAASPPSSESRETNSFKPRLENFPVMEKDGDMDTFLRGFEKTCRQFQLPRAQWARFLTPGLKGKALEVFADLPPEYDGDYDEIKKALIQHFNITPEMHRKKFRGIHRGANDSYSDVVGRLRTTFHQWIQGRSVSTFAELGDLMILDQFLCICPVEVQQFVLDREPKTVVQAAQLADAYTANRVPYRKGPFLQRSPSRREHHPGGAEQHAQPGEKSSFGVSSAHVERGTIPRCFSCHQVGHVRADCPLRKGPTPPVQPVVMLVSGKMEKLSHHMQPVTVGGKVTQGLRDSGSNFSLVRPEIINTGDLIPGKTLSVKGVGGDHPKVPVAQVYLDWGVGRGLREVGVSNEIPVDVLLGNDLGNMLSAFVPNDQVSLGPAALECDNSPQSVTATGKVKGDGWERGLEDRRECQTVPDPSVSQSGVKVGEGEERSPLGIPLVQTGRLPAVRDTQHGIPDPVPNLPGVLSGGQQIGQSQ</sequence>
<dbReference type="InterPro" id="IPR021109">
    <property type="entry name" value="Peptidase_aspartic_dom_sf"/>
</dbReference>
<name>A0A803JT73_XENTR</name>
<dbReference type="SUPFAM" id="SSF57756">
    <property type="entry name" value="Retrovirus zinc finger-like domains"/>
    <property type="match status" value="1"/>
</dbReference>
<dbReference type="PANTHER" id="PTHR46888:SF14">
    <property type="entry name" value="71 KDA PROTEIN"/>
    <property type="match status" value="1"/>
</dbReference>
<dbReference type="PROSITE" id="PS50804">
    <property type="entry name" value="SCAN_BOX"/>
    <property type="match status" value="1"/>
</dbReference>
<dbReference type="SUPFAM" id="SSF47353">
    <property type="entry name" value="Retrovirus capsid dimerization domain-like"/>
    <property type="match status" value="1"/>
</dbReference>
<dbReference type="GO" id="GO:0008270">
    <property type="term" value="F:zinc ion binding"/>
    <property type="evidence" value="ECO:0007669"/>
    <property type="project" value="UniProtKB-KW"/>
</dbReference>
<feature type="compositionally biased region" description="Gly residues" evidence="2">
    <location>
        <begin position="618"/>
        <end position="628"/>
    </location>
</feature>
<reference evidence="5" key="2">
    <citation type="submission" date="2021-03" db="UniProtKB">
        <authorList>
            <consortium name="Ensembl"/>
        </authorList>
    </citation>
    <scope>IDENTIFICATION</scope>
</reference>
<dbReference type="GO" id="GO:0003676">
    <property type="term" value="F:nucleic acid binding"/>
    <property type="evidence" value="ECO:0007669"/>
    <property type="project" value="InterPro"/>
</dbReference>
<feature type="region of interest" description="Disordered" evidence="2">
    <location>
        <begin position="341"/>
        <end position="376"/>
    </location>
</feature>
<evidence type="ECO:0000313" key="5">
    <source>
        <dbReference type="Ensembl" id="ENSXETP00000111173"/>
    </source>
</evidence>
<evidence type="ECO:0000259" key="4">
    <source>
        <dbReference type="PROSITE" id="PS50804"/>
    </source>
</evidence>
<dbReference type="SUPFAM" id="SSF50630">
    <property type="entry name" value="Acid proteases"/>
    <property type="match status" value="1"/>
</dbReference>
<evidence type="ECO:0000259" key="3">
    <source>
        <dbReference type="PROSITE" id="PS50158"/>
    </source>
</evidence>
<dbReference type="InterPro" id="IPR001878">
    <property type="entry name" value="Znf_CCHC"/>
</dbReference>
<dbReference type="InterPro" id="IPR003309">
    <property type="entry name" value="SCAN_dom"/>
</dbReference>
<evidence type="ECO:0008006" key="6">
    <source>
        <dbReference type="Google" id="ProtNLM"/>
    </source>
</evidence>
<dbReference type="PANTHER" id="PTHR46888">
    <property type="entry name" value="ZINC KNUCKLE DOMAINCONTAINING PROTEIN-RELATED"/>
    <property type="match status" value="1"/>
</dbReference>
<accession>A0A803JT73</accession>
<feature type="region of interest" description="Disordered" evidence="2">
    <location>
        <begin position="565"/>
        <end position="588"/>
    </location>
</feature>